<keyword evidence="10" id="KW-0336">GPI-anchor</keyword>
<name>A0AAN8CHA8_CHAGU</name>
<dbReference type="SMART" id="SM00723">
    <property type="entry name" value="AMOP"/>
    <property type="match status" value="1"/>
</dbReference>
<dbReference type="PROSITE" id="PS50856">
    <property type="entry name" value="AMOP"/>
    <property type="match status" value="1"/>
</dbReference>
<reference evidence="19 20" key="1">
    <citation type="journal article" date="2023" name="Mol. Biol. Evol.">
        <title>Genomics of Secondarily Temperate Adaptation in the Only Non-Antarctic Icefish.</title>
        <authorList>
            <person name="Rivera-Colon A.G."/>
            <person name="Rayamajhi N."/>
            <person name="Minhas B.F."/>
            <person name="Madrigal G."/>
            <person name="Bilyk K.T."/>
            <person name="Yoon V."/>
            <person name="Hune M."/>
            <person name="Gregory S."/>
            <person name="Cheng C.H.C."/>
            <person name="Catchen J.M."/>
        </authorList>
    </citation>
    <scope>NUCLEOTIDE SEQUENCE [LARGE SCALE GENOMIC DNA]</scope>
    <source>
        <tissue evidence="19">White muscle</tissue>
    </source>
</reference>
<dbReference type="GO" id="GO:0098552">
    <property type="term" value="C:side of membrane"/>
    <property type="evidence" value="ECO:0007669"/>
    <property type="project" value="UniProtKB-KW"/>
</dbReference>
<feature type="signal peptide" evidence="17">
    <location>
        <begin position="1"/>
        <end position="26"/>
    </location>
</feature>
<dbReference type="AlphaFoldDB" id="A0AAN8CHA8"/>
<evidence type="ECO:0000256" key="15">
    <source>
        <dbReference type="ARBA" id="ARBA00045806"/>
    </source>
</evidence>
<evidence type="ECO:0000256" key="1">
    <source>
        <dbReference type="ARBA" id="ARBA00004496"/>
    </source>
</evidence>
<accession>A0AAN8CHA8</accession>
<keyword evidence="20" id="KW-1185">Reference proteome</keyword>
<feature type="compositionally biased region" description="Acidic residues" evidence="16">
    <location>
        <begin position="189"/>
        <end position="203"/>
    </location>
</feature>
<dbReference type="InterPro" id="IPR005533">
    <property type="entry name" value="AMOP_dom"/>
</dbReference>
<dbReference type="GO" id="GO:0005886">
    <property type="term" value="C:plasma membrane"/>
    <property type="evidence" value="ECO:0007669"/>
    <property type="project" value="UniProtKB-SubCell"/>
</dbReference>
<feature type="chain" id="PRO_5042841801" description="Circumsporozoite protein" evidence="17">
    <location>
        <begin position="27"/>
        <end position="477"/>
    </location>
</feature>
<keyword evidence="11 17" id="KW-0732">Signal</keyword>
<evidence type="ECO:0000256" key="12">
    <source>
        <dbReference type="ARBA" id="ARBA00023157"/>
    </source>
</evidence>
<evidence type="ECO:0000256" key="6">
    <source>
        <dbReference type="ARBA" id="ARBA00021911"/>
    </source>
</evidence>
<dbReference type="SUPFAM" id="SSF82895">
    <property type="entry name" value="TSP-1 type 1 repeat"/>
    <property type="match status" value="1"/>
</dbReference>
<dbReference type="InterPro" id="IPR000884">
    <property type="entry name" value="TSP1_rpt"/>
</dbReference>
<comment type="similarity">
    <text evidence="5">Belongs to the isthmin family.</text>
</comment>
<evidence type="ECO:0000256" key="9">
    <source>
        <dbReference type="ARBA" id="ARBA00022525"/>
    </source>
</evidence>
<dbReference type="EMBL" id="JAURVH010001531">
    <property type="protein sequence ID" value="KAK5903851.1"/>
    <property type="molecule type" value="Genomic_DNA"/>
</dbReference>
<feature type="region of interest" description="Disordered" evidence="16">
    <location>
        <begin position="71"/>
        <end position="91"/>
    </location>
</feature>
<dbReference type="PANTHER" id="PTHR10239">
    <property type="entry name" value="ISTHMIN-2"/>
    <property type="match status" value="1"/>
</dbReference>
<dbReference type="GO" id="GO:0009986">
    <property type="term" value="C:cell surface"/>
    <property type="evidence" value="ECO:0007669"/>
    <property type="project" value="InterPro"/>
</dbReference>
<comment type="subcellular location">
    <subcellularLocation>
        <location evidence="2">Cell membrane</location>
        <topology evidence="2">Lipid-anchor</topology>
        <topology evidence="2">GPI-anchor</topology>
    </subcellularLocation>
    <subcellularLocation>
        <location evidence="1">Cytoplasm</location>
    </subcellularLocation>
    <subcellularLocation>
        <location evidence="3">Secreted</location>
    </subcellularLocation>
</comment>
<dbReference type="GO" id="GO:0005576">
    <property type="term" value="C:extracellular region"/>
    <property type="evidence" value="ECO:0007669"/>
    <property type="project" value="UniProtKB-SubCell"/>
</dbReference>
<dbReference type="InterPro" id="IPR051867">
    <property type="entry name" value="Angio_Inhib/Adhesion_GPCR"/>
</dbReference>
<evidence type="ECO:0000256" key="10">
    <source>
        <dbReference type="ARBA" id="ARBA00022622"/>
    </source>
</evidence>
<comment type="caution">
    <text evidence="19">The sequence shown here is derived from an EMBL/GenBank/DDBJ whole genome shotgun (WGS) entry which is preliminary data.</text>
</comment>
<evidence type="ECO:0000256" key="4">
    <source>
        <dbReference type="ARBA" id="ARBA00006241"/>
    </source>
</evidence>
<dbReference type="InterPro" id="IPR003067">
    <property type="entry name" value="Crcmsprzoite"/>
</dbReference>
<dbReference type="PRINTS" id="PR01303">
    <property type="entry name" value="CRCMSPRZOITE"/>
</dbReference>
<dbReference type="Pfam" id="PF03782">
    <property type="entry name" value="AMOP"/>
    <property type="match status" value="1"/>
</dbReference>
<dbReference type="SMART" id="SM00209">
    <property type="entry name" value="TSP1"/>
    <property type="match status" value="1"/>
</dbReference>
<evidence type="ECO:0000256" key="3">
    <source>
        <dbReference type="ARBA" id="ARBA00004613"/>
    </source>
</evidence>
<dbReference type="InterPro" id="IPR036383">
    <property type="entry name" value="TSP1_rpt_sf"/>
</dbReference>
<evidence type="ECO:0000259" key="18">
    <source>
        <dbReference type="PROSITE" id="PS50856"/>
    </source>
</evidence>
<keyword evidence="9" id="KW-0964">Secreted</keyword>
<evidence type="ECO:0000256" key="7">
    <source>
        <dbReference type="ARBA" id="ARBA00022490"/>
    </source>
</evidence>
<comment type="similarity">
    <text evidence="4">Belongs to the plasmodium circumsporozoite protein family.</text>
</comment>
<protein>
    <recommendedName>
        <fullName evidence="6">Circumsporozoite protein</fullName>
    </recommendedName>
</protein>
<dbReference type="PANTHER" id="PTHR10239:SF31">
    <property type="entry name" value="ISTHMIN-2"/>
    <property type="match status" value="1"/>
</dbReference>
<organism evidence="19 20">
    <name type="scientific">Champsocephalus gunnari</name>
    <name type="common">Mackerel icefish</name>
    <dbReference type="NCBI Taxonomy" id="52237"/>
    <lineage>
        <taxon>Eukaryota</taxon>
        <taxon>Metazoa</taxon>
        <taxon>Chordata</taxon>
        <taxon>Craniata</taxon>
        <taxon>Vertebrata</taxon>
        <taxon>Euteleostomi</taxon>
        <taxon>Actinopterygii</taxon>
        <taxon>Neopterygii</taxon>
        <taxon>Teleostei</taxon>
        <taxon>Neoteleostei</taxon>
        <taxon>Acanthomorphata</taxon>
        <taxon>Eupercaria</taxon>
        <taxon>Perciformes</taxon>
        <taxon>Notothenioidei</taxon>
        <taxon>Channichthyidae</taxon>
        <taxon>Champsocephalus</taxon>
    </lineage>
</organism>
<evidence type="ECO:0000256" key="8">
    <source>
        <dbReference type="ARBA" id="ARBA00022522"/>
    </source>
</evidence>
<keyword evidence="13" id="KW-0449">Lipoprotein</keyword>
<keyword evidence="10" id="KW-0472">Membrane</keyword>
<feature type="domain" description="AMOP" evidence="18">
    <location>
        <begin position="302"/>
        <end position="465"/>
    </location>
</feature>
<evidence type="ECO:0000256" key="2">
    <source>
        <dbReference type="ARBA" id="ARBA00004609"/>
    </source>
</evidence>
<evidence type="ECO:0000313" key="19">
    <source>
        <dbReference type="EMBL" id="KAK5903851.1"/>
    </source>
</evidence>
<evidence type="ECO:0000256" key="13">
    <source>
        <dbReference type="ARBA" id="ARBA00023288"/>
    </source>
</evidence>
<comment type="function">
    <text evidence="14">In the vertebrate host, binds to highly sulfated heparan sulfate proteoglycans (HSPGs) on the surface of host hepatocytes and is required for sporozoite invasion of the host hepatocytes.</text>
</comment>
<evidence type="ECO:0000256" key="5">
    <source>
        <dbReference type="ARBA" id="ARBA00010198"/>
    </source>
</evidence>
<proteinExistence type="inferred from homology"/>
<feature type="compositionally biased region" description="Basic residues" evidence="16">
    <location>
        <begin position="71"/>
        <end position="82"/>
    </location>
</feature>
<dbReference type="GO" id="GO:0005737">
    <property type="term" value="C:cytoplasm"/>
    <property type="evidence" value="ECO:0007669"/>
    <property type="project" value="UniProtKB-SubCell"/>
</dbReference>
<evidence type="ECO:0000313" key="20">
    <source>
        <dbReference type="Proteomes" id="UP001331515"/>
    </source>
</evidence>
<dbReference type="Pfam" id="PF00090">
    <property type="entry name" value="TSP_1"/>
    <property type="match status" value="1"/>
</dbReference>
<keyword evidence="12" id="KW-1015">Disulfide bond</keyword>
<keyword evidence="8" id="KW-0748">Sporozoite</keyword>
<evidence type="ECO:0000256" key="11">
    <source>
        <dbReference type="ARBA" id="ARBA00022729"/>
    </source>
</evidence>
<evidence type="ECO:0000256" key="17">
    <source>
        <dbReference type="SAM" id="SignalP"/>
    </source>
</evidence>
<evidence type="ECO:0000256" key="16">
    <source>
        <dbReference type="SAM" id="MobiDB-lite"/>
    </source>
</evidence>
<dbReference type="Gene3D" id="2.20.100.10">
    <property type="entry name" value="Thrombospondin type-1 (TSP1) repeat"/>
    <property type="match status" value="1"/>
</dbReference>
<dbReference type="PROSITE" id="PS50092">
    <property type="entry name" value="TSP1"/>
    <property type="match status" value="1"/>
</dbReference>
<sequence length="477" mass="53807">MLPGVARRFHTLLVIWSILLVSLGTGFPTRHKNVAHKAHGHQIHSAGVQYVPGTLEQQNQVQSILPEPHGPQRRWTHPHHRSVGVLPQPEPEEETKPFILDLKNFPDLANAEINSQNPNIQVTIEVVDDPQMEVEMDLAKEKEWLPSSSSSPSSTVDWLGGKKLFWPLFWSYTDADSGEESNSRSGADENGEEEEEEEEEGDYSLDYGSEEPLPSGVGEDWDTRWNEGWDPIQSYYEKETDEWTPWSPCSVTCGNGERKRTKSCGYSCTLTEASKCDLEPCPGDVNTVVEPFPFAMENGTEPFGTDVDSCEKWLNCKSDFLQRYLQQVMSELPSCPCTYPSEVSYTVVSVYDDNHGRPFRWRDASGPKERMDIYKPSARSCIRSALSSDSSTLAAQHCCYGDRGRLITRGKGAGTPNLISTEFSPELHFKVDVLPWILCKGDWSRFHAVRPPNNGLSCPENPHEDVFMNELEEAREY</sequence>
<comment type="function">
    <text evidence="15">Essential sporozoite protein. In the mosquito vector, required for sporozoite development in the oocyst, migration through the vector hemolymph and entry into the vector salivary glands. In the vertebrate host, required for sporozoite migration through the host dermis and infection of host hepatocytes. Binds to highly sulfated heparan sulfate proteoglycans (HSPGs) on the surface of host hepatocytes.</text>
</comment>
<feature type="region of interest" description="Disordered" evidence="16">
    <location>
        <begin position="175"/>
        <end position="223"/>
    </location>
</feature>
<keyword evidence="10" id="KW-0325">Glycoprotein</keyword>
<evidence type="ECO:0000256" key="14">
    <source>
        <dbReference type="ARBA" id="ARBA00033726"/>
    </source>
</evidence>
<dbReference type="Proteomes" id="UP001331515">
    <property type="component" value="Unassembled WGS sequence"/>
</dbReference>
<gene>
    <name evidence="19" type="ORF">CgunFtcFv8_007596</name>
</gene>
<keyword evidence="7" id="KW-0963">Cytoplasm</keyword>